<gene>
    <name evidence="3" type="ORF">FBGL_10440</name>
    <name evidence="2" type="ORF">FGL01_14180</name>
    <name evidence="4" type="ORF">SAMN05192550_0279</name>
</gene>
<dbReference type="Proteomes" id="UP000321579">
    <property type="component" value="Unassembled WGS sequence"/>
</dbReference>
<keyword evidence="1" id="KW-0472">Membrane</keyword>
<comment type="caution">
    <text evidence="3">The sequence shown here is derived from an EMBL/GenBank/DDBJ whole genome shotgun (WGS) entry which is preliminary data.</text>
</comment>
<evidence type="ECO:0008006" key="8">
    <source>
        <dbReference type="Google" id="ProtNLM"/>
    </source>
</evidence>
<evidence type="ECO:0000313" key="5">
    <source>
        <dbReference type="Proteomes" id="UP000093226"/>
    </source>
</evidence>
<dbReference type="Proteomes" id="UP000093226">
    <property type="component" value="Unassembled WGS sequence"/>
</dbReference>
<keyword evidence="1" id="KW-1133">Transmembrane helix</keyword>
<evidence type="ECO:0000313" key="4">
    <source>
        <dbReference type="EMBL" id="SDI58686.1"/>
    </source>
</evidence>
<feature type="transmembrane region" description="Helical" evidence="1">
    <location>
        <begin position="69"/>
        <end position="90"/>
    </location>
</feature>
<keyword evidence="1" id="KW-0812">Transmembrane</keyword>
<protein>
    <recommendedName>
        <fullName evidence="8">DUF3325 domain-containing protein</fullName>
    </recommendedName>
</protein>
<sequence length="109" mass="12198">MVALISLNIFLGFYVLYNTSKKATLESNLQLEKWIQQNPKPSRLIGLSILAIAYSFLISVKAIGASTLIYFIQIMVIGSLIIILAPLRIINYKLVLGTFFLAILLETFC</sequence>
<reference evidence="5" key="1">
    <citation type="submission" date="2016-03" db="EMBL/GenBank/DDBJ databases">
        <title>Draft genome sequence of Paenibacillus glacialis DSM 22343.</title>
        <authorList>
            <person name="Shin S.-K."/>
            <person name="Yi H."/>
        </authorList>
    </citation>
    <scope>NUCLEOTIDE SEQUENCE [LARGE SCALE GENOMIC DNA]</scope>
    <source>
        <strain evidence="5">NBRC 105008</strain>
    </source>
</reference>
<name>A0A1B9DPM5_9FLAO</name>
<dbReference type="EMBL" id="BJVF01000001">
    <property type="protein sequence ID" value="GEL10679.1"/>
    <property type="molecule type" value="Genomic_DNA"/>
</dbReference>
<reference evidence="4 6" key="3">
    <citation type="submission" date="2016-10" db="EMBL/GenBank/DDBJ databases">
        <authorList>
            <person name="Varghese N."/>
            <person name="Submissions S."/>
        </authorList>
    </citation>
    <scope>NUCLEOTIDE SEQUENCE [LARGE SCALE GENOMIC DNA]</scope>
    <source>
        <strain evidence="4 6">Gm-149</strain>
    </source>
</reference>
<feature type="transmembrane region" description="Helical" evidence="1">
    <location>
        <begin position="44"/>
        <end position="63"/>
    </location>
</feature>
<proteinExistence type="predicted"/>
<dbReference type="EMBL" id="LVEO01000018">
    <property type="protein sequence ID" value="OCB71637.1"/>
    <property type="molecule type" value="Genomic_DNA"/>
</dbReference>
<dbReference type="Proteomes" id="UP000182367">
    <property type="component" value="Unassembled WGS sequence"/>
</dbReference>
<accession>A0A1B9DPM5</accession>
<evidence type="ECO:0000256" key="1">
    <source>
        <dbReference type="SAM" id="Phobius"/>
    </source>
</evidence>
<dbReference type="EMBL" id="FNEO01000001">
    <property type="protein sequence ID" value="SDI58686.1"/>
    <property type="molecule type" value="Genomic_DNA"/>
</dbReference>
<reference evidence="2 7" key="4">
    <citation type="submission" date="2019-07" db="EMBL/GenBank/DDBJ databases">
        <title>Whole genome shotgun sequence of Flavobacterium glycines NBRC 105008.</title>
        <authorList>
            <person name="Hosoyama A."/>
            <person name="Uohara A."/>
            <person name="Ohji S."/>
            <person name="Ichikawa N."/>
        </authorList>
    </citation>
    <scope>NUCLEOTIDE SEQUENCE [LARGE SCALE GENOMIC DNA]</scope>
    <source>
        <strain evidence="2 7">NBRC 105008</strain>
    </source>
</reference>
<dbReference type="OrthoDB" id="839906at2"/>
<evidence type="ECO:0000313" key="6">
    <source>
        <dbReference type="Proteomes" id="UP000182367"/>
    </source>
</evidence>
<dbReference type="RefSeq" id="WP_066328344.1">
    <property type="nucleotide sequence ID" value="NZ_BJVF01000001.1"/>
</dbReference>
<evidence type="ECO:0000313" key="7">
    <source>
        <dbReference type="Proteomes" id="UP000321579"/>
    </source>
</evidence>
<organism evidence="3 5">
    <name type="scientific">Flavobacterium glycines</name>
    <dbReference type="NCBI Taxonomy" id="551990"/>
    <lineage>
        <taxon>Bacteria</taxon>
        <taxon>Pseudomonadati</taxon>
        <taxon>Bacteroidota</taxon>
        <taxon>Flavobacteriia</taxon>
        <taxon>Flavobacteriales</taxon>
        <taxon>Flavobacteriaceae</taxon>
        <taxon>Flavobacterium</taxon>
    </lineage>
</organism>
<keyword evidence="6" id="KW-1185">Reference proteome</keyword>
<dbReference type="AlphaFoldDB" id="A0A1B9DPM5"/>
<reference evidence="3" key="2">
    <citation type="submission" date="2016-03" db="EMBL/GenBank/DDBJ databases">
        <authorList>
            <person name="Ploux O."/>
        </authorList>
    </citation>
    <scope>NUCLEOTIDE SEQUENCE</scope>
    <source>
        <strain evidence="3">NBRC 105008</strain>
    </source>
</reference>
<evidence type="ECO:0000313" key="2">
    <source>
        <dbReference type="EMBL" id="GEL10679.1"/>
    </source>
</evidence>
<dbReference type="STRING" id="551990.SAMN05192550_0279"/>
<evidence type="ECO:0000313" key="3">
    <source>
        <dbReference type="EMBL" id="OCB71637.1"/>
    </source>
</evidence>